<sequence length="131" mass="15363">MRVPHQQRQLRYSNYDPRPVEYRKLENRNDTFRNTCINYQASHAGSMPSMQLFPPANPCAMIYDHDYLKQDGIAKFFSEEKQTTITDAEVNTIEVETRGQSANKVWRQEREKRITASNFGTIVKSTERRTS</sequence>
<evidence type="ECO:0000256" key="3">
    <source>
        <dbReference type="ARBA" id="ARBA00022801"/>
    </source>
</evidence>
<dbReference type="RefSeq" id="XP_014677370.1">
    <property type="nucleotide sequence ID" value="XM_014821884.1"/>
</dbReference>
<keyword evidence="4" id="KW-0269">Exonuclease</keyword>
<keyword evidence="1" id="KW-0540">Nuclease</keyword>
<dbReference type="InterPro" id="IPR034720">
    <property type="entry name" value="Viral_alk_exo"/>
</dbReference>
<dbReference type="InterPro" id="IPR011335">
    <property type="entry name" value="Restrct_endonuc-II-like"/>
</dbReference>
<evidence type="ECO:0000313" key="5">
    <source>
        <dbReference type="Proteomes" id="UP000695022"/>
    </source>
</evidence>
<reference evidence="6 7" key="1">
    <citation type="submission" date="2025-05" db="UniProtKB">
        <authorList>
            <consortium name="RefSeq"/>
        </authorList>
    </citation>
    <scope>IDENTIFICATION</scope>
</reference>
<keyword evidence="3" id="KW-0378">Hydrolase</keyword>
<proteinExistence type="predicted"/>
<evidence type="ECO:0000256" key="2">
    <source>
        <dbReference type="ARBA" id="ARBA00022759"/>
    </source>
</evidence>
<evidence type="ECO:0000256" key="4">
    <source>
        <dbReference type="ARBA" id="ARBA00022839"/>
    </source>
</evidence>
<accession>A0ABM1EYU9</accession>
<name>A0ABM1EYU9_PRICU</name>
<keyword evidence="2" id="KW-0255">Endonuclease</keyword>
<protein>
    <submittedName>
        <fullName evidence="6 7">Uncharacterized protein LOC106817221</fullName>
    </submittedName>
</protein>
<organism evidence="5 6">
    <name type="scientific">Priapulus caudatus</name>
    <name type="common">Priapulid worm</name>
    <dbReference type="NCBI Taxonomy" id="37621"/>
    <lineage>
        <taxon>Eukaryota</taxon>
        <taxon>Metazoa</taxon>
        <taxon>Ecdysozoa</taxon>
        <taxon>Scalidophora</taxon>
        <taxon>Priapulida</taxon>
        <taxon>Priapulimorpha</taxon>
        <taxon>Priapulimorphida</taxon>
        <taxon>Priapulidae</taxon>
        <taxon>Priapulus</taxon>
    </lineage>
</organism>
<evidence type="ECO:0000256" key="1">
    <source>
        <dbReference type="ARBA" id="ARBA00022722"/>
    </source>
</evidence>
<gene>
    <name evidence="6 7" type="primary">LOC106817221</name>
</gene>
<dbReference type="Proteomes" id="UP000695022">
    <property type="component" value="Unplaced"/>
</dbReference>
<dbReference type="GeneID" id="106817221"/>
<dbReference type="Pfam" id="PF01771">
    <property type="entry name" value="Viral_alk_exo"/>
    <property type="match status" value="1"/>
</dbReference>
<keyword evidence="5" id="KW-1185">Reference proteome</keyword>
<dbReference type="SUPFAM" id="SSF52980">
    <property type="entry name" value="Restriction endonuclease-like"/>
    <property type="match status" value="1"/>
</dbReference>
<evidence type="ECO:0000313" key="7">
    <source>
        <dbReference type="RefSeq" id="XP_014677371.1"/>
    </source>
</evidence>
<dbReference type="RefSeq" id="XP_014677371.1">
    <property type="nucleotide sequence ID" value="XM_014821885.1"/>
</dbReference>
<evidence type="ECO:0000313" key="6">
    <source>
        <dbReference type="RefSeq" id="XP_014677370.1"/>
    </source>
</evidence>